<organism evidence="1 2">
    <name type="scientific">Kluyvera georgiana ATCC 51603</name>
    <dbReference type="NCBI Taxonomy" id="1354264"/>
    <lineage>
        <taxon>Bacteria</taxon>
        <taxon>Pseudomonadati</taxon>
        <taxon>Pseudomonadota</taxon>
        <taxon>Gammaproteobacteria</taxon>
        <taxon>Enterobacterales</taxon>
        <taxon>Enterobacteriaceae</taxon>
        <taxon>Kluyvera</taxon>
    </lineage>
</organism>
<name>A0A1B7JW56_9ENTR</name>
<gene>
    <name evidence="1" type="ORF">M989_02696</name>
</gene>
<accession>A0A1B7JW56</accession>
<dbReference type="Proteomes" id="UP000078386">
    <property type="component" value="Unassembled WGS sequence"/>
</dbReference>
<sequence length="38" mass="4425">MELARELHAGGVKLRDIAEKLELPLGMVKRYVYLERRA</sequence>
<dbReference type="AlphaFoldDB" id="A0A1B7JW56"/>
<reference evidence="1 2" key="1">
    <citation type="submission" date="2016-04" db="EMBL/GenBank/DDBJ databases">
        <title>ATOL: Assembling a taxonomically balanced genome-scale reconstruction of the evolutionary history of the Enterobacteriaceae.</title>
        <authorList>
            <person name="Plunkett G.III."/>
            <person name="Neeno-Eckwall E.C."/>
            <person name="Glasner J.D."/>
            <person name="Perna N.T."/>
        </authorList>
    </citation>
    <scope>NUCLEOTIDE SEQUENCE [LARGE SCALE GENOMIC DNA]</scope>
    <source>
        <strain evidence="1 2">ATCC 51603</strain>
    </source>
</reference>
<keyword evidence="2" id="KW-1185">Reference proteome</keyword>
<evidence type="ECO:0000313" key="1">
    <source>
        <dbReference type="EMBL" id="OAT52159.1"/>
    </source>
</evidence>
<proteinExistence type="predicted"/>
<dbReference type="EMBL" id="LXEU01000051">
    <property type="protein sequence ID" value="OAT52159.1"/>
    <property type="molecule type" value="Genomic_DNA"/>
</dbReference>
<comment type="caution">
    <text evidence="1">The sequence shown here is derived from an EMBL/GenBank/DDBJ whole genome shotgun (WGS) entry which is preliminary data.</text>
</comment>
<evidence type="ECO:0000313" key="2">
    <source>
        <dbReference type="Proteomes" id="UP000078386"/>
    </source>
</evidence>
<protein>
    <submittedName>
        <fullName evidence="1">Uncharacterized protein</fullName>
    </submittedName>
</protein>
<dbReference type="PATRIC" id="fig|1354264.4.peg.2810"/>